<dbReference type="AlphaFoldDB" id="A0A2A2WUV0"/>
<dbReference type="NCBIfam" id="TIGR03085">
    <property type="entry name" value="TIGR03085 family metal-binding protein"/>
    <property type="match status" value="1"/>
</dbReference>
<reference evidence="2" key="1">
    <citation type="submission" date="2017-09" db="EMBL/GenBank/DDBJ databases">
        <authorList>
            <person name="Zhang Y."/>
            <person name="Huang X."/>
            <person name="Liu J."/>
            <person name="Lu L."/>
            <person name="Peng K."/>
        </authorList>
    </citation>
    <scope>NUCLEOTIDE SEQUENCE [LARGE SCALE GENOMIC DNA]</scope>
    <source>
        <strain evidence="2">S-XJ-1</strain>
    </source>
</reference>
<dbReference type="NCBIfam" id="TIGR03083">
    <property type="entry name" value="maleylpyruvate isomerase family mycothiol-dependent enzyme"/>
    <property type="match status" value="1"/>
</dbReference>
<keyword evidence="2" id="KW-1185">Reference proteome</keyword>
<dbReference type="OrthoDB" id="3268903at2"/>
<dbReference type="Proteomes" id="UP000218810">
    <property type="component" value="Unassembled WGS sequence"/>
</dbReference>
<dbReference type="EMBL" id="NTGA01000001">
    <property type="protein sequence ID" value="PAY24989.1"/>
    <property type="molecule type" value="Genomic_DNA"/>
</dbReference>
<proteinExistence type="predicted"/>
<accession>A0A2A2WUV0</accession>
<evidence type="ECO:0000313" key="2">
    <source>
        <dbReference type="Proteomes" id="UP000218810"/>
    </source>
</evidence>
<organism evidence="1 2">
    <name type="scientific">Dietzia natronolimnaea</name>
    <dbReference type="NCBI Taxonomy" id="161920"/>
    <lineage>
        <taxon>Bacteria</taxon>
        <taxon>Bacillati</taxon>
        <taxon>Actinomycetota</taxon>
        <taxon>Actinomycetes</taxon>
        <taxon>Mycobacteriales</taxon>
        <taxon>Dietziaceae</taxon>
        <taxon>Dietzia</taxon>
    </lineage>
</organism>
<evidence type="ECO:0000313" key="1">
    <source>
        <dbReference type="EMBL" id="PAY24989.1"/>
    </source>
</evidence>
<protein>
    <submittedName>
        <fullName evidence="1">TIGR03085 family protein</fullName>
    </submittedName>
</protein>
<name>A0A2A2WUV0_9ACTN</name>
<dbReference type="InterPro" id="IPR017519">
    <property type="entry name" value="CHP03085"/>
</dbReference>
<dbReference type="InterPro" id="IPR034660">
    <property type="entry name" value="DinB/YfiT-like"/>
</dbReference>
<dbReference type="SUPFAM" id="SSF109854">
    <property type="entry name" value="DinB/YfiT-like putative metalloenzymes"/>
    <property type="match status" value="1"/>
</dbReference>
<dbReference type="InterPro" id="IPR017517">
    <property type="entry name" value="Maleyloyr_isom"/>
</dbReference>
<sequence length="218" mass="23686">MDSDRRTLAQRERSALVETMRAAGPEAPTLCDGWTTRDLAAHLVVREARPDVAAGIVLPVLASRMEDLRLRETETPWDELLEKIAAGAPWYSPLRYADRVANAAEYLVHHEDVRRADGQWTAREFGIEDLDRIWALGTTVAKTFLRRVTARVDLRTPPGMSLSKPGAVSTGAALAPLVSVTAAPVELLLWAFGRGAVDVDISGSQQGIAALEAVPRGI</sequence>
<comment type="caution">
    <text evidence="1">The sequence shown here is derived from an EMBL/GenBank/DDBJ whole genome shotgun (WGS) entry which is preliminary data.</text>
</comment>
<gene>
    <name evidence="1" type="ORF">CEY15_00515</name>
</gene>
<dbReference type="RefSeq" id="WP_095716828.1">
    <property type="nucleotide sequence ID" value="NZ_NTGA01000001.1"/>
</dbReference>